<dbReference type="PROSITE" id="PS00061">
    <property type="entry name" value="ADH_SHORT"/>
    <property type="match status" value="1"/>
</dbReference>
<evidence type="ECO:0000313" key="3">
    <source>
        <dbReference type="Proteomes" id="UP000199126"/>
    </source>
</evidence>
<dbReference type="AlphaFoldDB" id="A0A1H8WMI9"/>
<proteinExistence type="inferred from homology"/>
<dbReference type="PANTHER" id="PTHR42760">
    <property type="entry name" value="SHORT-CHAIN DEHYDROGENASES/REDUCTASES FAMILY MEMBER"/>
    <property type="match status" value="1"/>
</dbReference>
<dbReference type="EMBL" id="FODV01000033">
    <property type="protein sequence ID" value="SEP28298.1"/>
    <property type="molecule type" value="Genomic_DNA"/>
</dbReference>
<accession>A0A1H8WMI9</accession>
<sequence length="251" mass="26117">MTGRLSGTAALVTGASSGNGRAIALRFAEEGASVTVADVREDPRLGGEPTHELIEEAGGDAQYVETDVTDVDALRAAVQATVDEYGSLDVMVNNAGVERQLPIEEATEEDFAWLMDINLKGVYFGCQAAIEQMLDQAAGGAIVNMSSIAGIRGLANSSLYCTSKGGVTNLTRELAVEHGENDIRVNALNPGFIETAMTMEDGETAGGILDQTPLGRAGQPDEVADAALFLASDESSFVTGHNLVMDGGFTA</sequence>
<protein>
    <submittedName>
        <fullName evidence="2">NAD(P)-dependent dehydrogenase, short-chain alcohol dehydrogenase family</fullName>
    </submittedName>
</protein>
<evidence type="ECO:0000313" key="2">
    <source>
        <dbReference type="EMBL" id="SEP28298.1"/>
    </source>
</evidence>
<dbReference type="InterPro" id="IPR002347">
    <property type="entry name" value="SDR_fam"/>
</dbReference>
<comment type="similarity">
    <text evidence="1">Belongs to the short-chain dehydrogenases/reductases (SDR) family.</text>
</comment>
<keyword evidence="3" id="KW-1185">Reference proteome</keyword>
<dbReference type="GO" id="GO:0016616">
    <property type="term" value="F:oxidoreductase activity, acting on the CH-OH group of donors, NAD or NADP as acceptor"/>
    <property type="evidence" value="ECO:0007669"/>
    <property type="project" value="TreeGrafter"/>
</dbReference>
<dbReference type="Proteomes" id="UP000199126">
    <property type="component" value="Unassembled WGS sequence"/>
</dbReference>
<evidence type="ECO:0000256" key="1">
    <source>
        <dbReference type="ARBA" id="ARBA00006484"/>
    </source>
</evidence>
<dbReference type="FunFam" id="3.40.50.720:FF:000084">
    <property type="entry name" value="Short-chain dehydrogenase reductase"/>
    <property type="match status" value="1"/>
</dbReference>
<dbReference type="PANTHER" id="PTHR42760:SF124">
    <property type="entry name" value="SHORT-CHAIN DEHYDROGENASE_REDUCTASE"/>
    <property type="match status" value="1"/>
</dbReference>
<dbReference type="NCBIfam" id="NF005559">
    <property type="entry name" value="PRK07231.1"/>
    <property type="match status" value="1"/>
</dbReference>
<dbReference type="PRINTS" id="PR00081">
    <property type="entry name" value="GDHRDH"/>
</dbReference>
<gene>
    <name evidence="2" type="ORF">SAMN04487948_1334</name>
</gene>
<dbReference type="InterPro" id="IPR036291">
    <property type="entry name" value="NAD(P)-bd_dom_sf"/>
</dbReference>
<dbReference type="Gene3D" id="3.40.50.720">
    <property type="entry name" value="NAD(P)-binding Rossmann-like Domain"/>
    <property type="match status" value="1"/>
</dbReference>
<dbReference type="Pfam" id="PF13561">
    <property type="entry name" value="adh_short_C2"/>
    <property type="match status" value="1"/>
</dbReference>
<dbReference type="RefSeq" id="WP_089827934.1">
    <property type="nucleotide sequence ID" value="NZ_FODV01000033.1"/>
</dbReference>
<dbReference type="CDD" id="cd05233">
    <property type="entry name" value="SDR_c"/>
    <property type="match status" value="1"/>
</dbReference>
<dbReference type="PRINTS" id="PR00080">
    <property type="entry name" value="SDRFAMILY"/>
</dbReference>
<name>A0A1H8WMI9_9EURY</name>
<reference evidence="3" key="1">
    <citation type="submission" date="2016-10" db="EMBL/GenBank/DDBJ databases">
        <authorList>
            <person name="Varghese N."/>
            <person name="Submissions S."/>
        </authorList>
    </citation>
    <scope>NUCLEOTIDE SEQUENCE [LARGE SCALE GENOMIC DNA]</scope>
    <source>
        <strain evidence="3">CGMCC 1.10121</strain>
    </source>
</reference>
<dbReference type="InterPro" id="IPR020904">
    <property type="entry name" value="Sc_DH/Rdtase_CS"/>
</dbReference>
<dbReference type="OrthoDB" id="24596at2157"/>
<organism evidence="2 3">
    <name type="scientific">Halogranum amylolyticum</name>
    <dbReference type="NCBI Taxonomy" id="660520"/>
    <lineage>
        <taxon>Archaea</taxon>
        <taxon>Methanobacteriati</taxon>
        <taxon>Methanobacteriota</taxon>
        <taxon>Stenosarchaea group</taxon>
        <taxon>Halobacteria</taxon>
        <taxon>Halobacteriales</taxon>
        <taxon>Haloferacaceae</taxon>
    </lineage>
</organism>
<dbReference type="SUPFAM" id="SSF51735">
    <property type="entry name" value="NAD(P)-binding Rossmann-fold domains"/>
    <property type="match status" value="1"/>
</dbReference>